<proteinExistence type="predicted"/>
<feature type="region of interest" description="Disordered" evidence="1">
    <location>
        <begin position="211"/>
        <end position="245"/>
    </location>
</feature>
<evidence type="ECO:0000256" key="1">
    <source>
        <dbReference type="SAM" id="MobiDB-lite"/>
    </source>
</evidence>
<dbReference type="HOGENOM" id="CLU_816787_0_0_1"/>
<dbReference type="Pfam" id="PF10164">
    <property type="entry name" value="BRI3"/>
    <property type="match status" value="1"/>
</dbReference>
<evidence type="ECO:0000313" key="4">
    <source>
        <dbReference type="Proteomes" id="UP000011668"/>
    </source>
</evidence>
<evidence type="ECO:0000313" key="3">
    <source>
        <dbReference type="EMBL" id="ELU39284.1"/>
    </source>
</evidence>
<dbReference type="InterPro" id="IPR019317">
    <property type="entry name" value="BRI3"/>
</dbReference>
<keyword evidence="2" id="KW-1133">Transmembrane helix</keyword>
<feature type="transmembrane region" description="Helical" evidence="2">
    <location>
        <begin position="301"/>
        <end position="322"/>
    </location>
</feature>
<dbReference type="EMBL" id="AFRT01001830">
    <property type="protein sequence ID" value="ELU39284.1"/>
    <property type="molecule type" value="Genomic_DNA"/>
</dbReference>
<comment type="caution">
    <text evidence="3">The sequence shown here is derived from an EMBL/GenBank/DDBJ whole genome shotgun (WGS) entry which is preliminary data.</text>
</comment>
<dbReference type="OrthoDB" id="2564984at2759"/>
<keyword evidence="4" id="KW-1185">Reference proteome</keyword>
<evidence type="ECO:0000256" key="2">
    <source>
        <dbReference type="SAM" id="Phobius"/>
    </source>
</evidence>
<organism evidence="3 4">
    <name type="scientific">Thanatephorus cucumeris (strain AG1-IA)</name>
    <name type="common">Rice sheath blight fungus</name>
    <name type="synonym">Rhizoctonia solani</name>
    <dbReference type="NCBI Taxonomy" id="983506"/>
    <lineage>
        <taxon>Eukaryota</taxon>
        <taxon>Fungi</taxon>
        <taxon>Dikarya</taxon>
        <taxon>Basidiomycota</taxon>
        <taxon>Agaricomycotina</taxon>
        <taxon>Agaricomycetes</taxon>
        <taxon>Cantharellales</taxon>
        <taxon>Ceratobasidiaceae</taxon>
        <taxon>Rhizoctonia</taxon>
        <taxon>Rhizoctonia solani AG-1</taxon>
    </lineage>
</organism>
<accession>L8WSE6</accession>
<dbReference type="Proteomes" id="UP000011668">
    <property type="component" value="Unassembled WGS sequence"/>
</dbReference>
<protein>
    <submittedName>
        <fullName evidence="3">Uncharacterized protein</fullName>
    </submittedName>
</protein>
<reference evidence="3 4" key="1">
    <citation type="journal article" date="2013" name="Nat. Commun.">
        <title>The evolution and pathogenic mechanisms of the rice sheath blight pathogen.</title>
        <authorList>
            <person name="Zheng A."/>
            <person name="Lin R."/>
            <person name="Xu L."/>
            <person name="Qin P."/>
            <person name="Tang C."/>
            <person name="Ai P."/>
            <person name="Zhang D."/>
            <person name="Liu Y."/>
            <person name="Sun Z."/>
            <person name="Feng H."/>
            <person name="Wang Y."/>
            <person name="Chen Y."/>
            <person name="Liang X."/>
            <person name="Fu R."/>
            <person name="Li Q."/>
            <person name="Zhang J."/>
            <person name="Yu X."/>
            <person name="Xie Z."/>
            <person name="Ding L."/>
            <person name="Guan P."/>
            <person name="Tang J."/>
            <person name="Liang Y."/>
            <person name="Wang S."/>
            <person name="Deng Q."/>
            <person name="Li S."/>
            <person name="Zhu J."/>
            <person name="Wang L."/>
            <person name="Liu H."/>
            <person name="Li P."/>
        </authorList>
    </citation>
    <scope>NUCLEOTIDE SEQUENCE [LARGE SCALE GENOMIC DNA]</scope>
    <source>
        <strain evidence="4">AG-1 IA</strain>
    </source>
</reference>
<keyword evidence="2" id="KW-0812">Transmembrane</keyword>
<keyword evidence="2" id="KW-0472">Membrane</keyword>
<name>L8WSE6_THACA</name>
<dbReference type="AlphaFoldDB" id="L8WSE6"/>
<sequence length="340" mass="37604">MTRPEPVKKVYRAKAQPKVNHTGKLTFVTAAQSRCSRADKEAWLREHQTGYNASRLTYGFRWNAHACTVRMFSGIKSCEYGMSGCAFGNLAMSLPIRPWTPKTIHQSLPSELRNCLLIIIAYATAVTLLLHHTKICIALTMRTPWNSDYSIALACRRTDLVSGSHEMVRERIYHVYSYPAPSDDLRADASPLFTHTMVNFVARKDNPPTYDVAVGSSTGSTAPPPPASPTLKSKDTPYPQPPLQPQPHNGMFIAPALGPGPAVYRYHNPRTGEVVSSLLPPDVSHPEMVCLQQGHIIQTQYGVLGILAAVFWFPLGIALCLLDKRTKCERCGLVIDDGCF</sequence>
<gene>
    <name evidence="3" type="ORF">AG1IA_06685</name>
</gene>